<dbReference type="EMBL" id="JBHSBC010000032">
    <property type="protein sequence ID" value="MFC3984327.1"/>
    <property type="molecule type" value="Genomic_DNA"/>
</dbReference>
<evidence type="ECO:0000313" key="1">
    <source>
        <dbReference type="EMBL" id="MFC3984327.1"/>
    </source>
</evidence>
<name>A0ABV8F6R0_9ACTN</name>
<evidence type="ECO:0000313" key="2">
    <source>
        <dbReference type="Proteomes" id="UP001595698"/>
    </source>
</evidence>
<sequence>MRSSTFNETSSSRYAGHQPQAHWVADGFLDEAGRRLAWSRANRHLLE</sequence>
<dbReference type="Proteomes" id="UP001595698">
    <property type="component" value="Unassembled WGS sequence"/>
</dbReference>
<organism evidence="1 2">
    <name type="scientific">Streptosporangium jomthongense</name>
    <dbReference type="NCBI Taxonomy" id="1193683"/>
    <lineage>
        <taxon>Bacteria</taxon>
        <taxon>Bacillati</taxon>
        <taxon>Actinomycetota</taxon>
        <taxon>Actinomycetes</taxon>
        <taxon>Streptosporangiales</taxon>
        <taxon>Streptosporangiaceae</taxon>
        <taxon>Streptosporangium</taxon>
    </lineage>
</organism>
<dbReference type="RefSeq" id="WP_386194023.1">
    <property type="nucleotide sequence ID" value="NZ_JBHSBC010000032.1"/>
</dbReference>
<comment type="caution">
    <text evidence="1">The sequence shown here is derived from an EMBL/GenBank/DDBJ whole genome shotgun (WGS) entry which is preliminary data.</text>
</comment>
<protein>
    <submittedName>
        <fullName evidence="1">Uncharacterized protein</fullName>
    </submittedName>
</protein>
<gene>
    <name evidence="1" type="ORF">ACFOYY_29610</name>
</gene>
<reference evidence="2" key="1">
    <citation type="journal article" date="2019" name="Int. J. Syst. Evol. Microbiol.">
        <title>The Global Catalogue of Microorganisms (GCM) 10K type strain sequencing project: providing services to taxonomists for standard genome sequencing and annotation.</title>
        <authorList>
            <consortium name="The Broad Institute Genomics Platform"/>
            <consortium name="The Broad Institute Genome Sequencing Center for Infectious Disease"/>
            <person name="Wu L."/>
            <person name="Ma J."/>
        </authorList>
    </citation>
    <scope>NUCLEOTIDE SEQUENCE [LARGE SCALE GENOMIC DNA]</scope>
    <source>
        <strain evidence="2">TBRC 7912</strain>
    </source>
</reference>
<keyword evidence="2" id="KW-1185">Reference proteome</keyword>
<proteinExistence type="predicted"/>
<accession>A0ABV8F6R0</accession>